<dbReference type="AlphaFoldDB" id="A0A3D8YBP8"/>
<reference evidence="2 3" key="1">
    <citation type="submission" date="2018-07" db="EMBL/GenBank/DDBJ databases">
        <title>Dyadobacter roseus sp. nov., isolated from rose rhizosphere soil.</title>
        <authorList>
            <person name="Chen L."/>
        </authorList>
    </citation>
    <scope>NUCLEOTIDE SEQUENCE [LARGE SCALE GENOMIC DNA]</scope>
    <source>
        <strain evidence="2 3">RS19</strain>
    </source>
</reference>
<sequence>MRTFRTFGIVFLTWVLWLLVSQYFFCNRYSFPDPVAFEGSEIFNPYDSLNPAHWVKGNFHAHAHAWNGITNGHGTAEDIHAAYDSLQYGVHCVSNYHQIDTTHSTSLATYLPAYEHGYNIRKTHQLVLGSTGVQWIDYLFPQTVHNKQHVLNQLKQWGTVTILNHPGLRTGYTDEDMAQLENYDCMEVLNPSVTSTSAWDAALSAGKRVFIVGDDDIHNVLTKERLGTMCTFVNLPKKSGQNVLEALRTGKSYGVKIGKEQDLTDMPYLKKLTVNVDSVLVEMSHPANEIYVTGQEGKTLSKKHGADQIRFRISKDDHYARTTFHYTNGTSIYLNPVFFTSPSGYQPGVPVIHHQETLLYRTVGILILGTWMALIWRLTAGNRPQRFRLRRLVFR</sequence>
<evidence type="ECO:0000256" key="1">
    <source>
        <dbReference type="SAM" id="Phobius"/>
    </source>
</evidence>
<keyword evidence="1" id="KW-0472">Membrane</keyword>
<dbReference type="RefSeq" id="WP_115830997.1">
    <property type="nucleotide sequence ID" value="NZ_QNUL01000007.1"/>
</dbReference>
<gene>
    <name evidence="2" type="ORF">DSL64_11330</name>
</gene>
<keyword evidence="3" id="KW-1185">Reference proteome</keyword>
<evidence type="ECO:0000313" key="2">
    <source>
        <dbReference type="EMBL" id="REA61554.1"/>
    </source>
</evidence>
<dbReference type="SUPFAM" id="SSF89550">
    <property type="entry name" value="PHP domain-like"/>
    <property type="match status" value="1"/>
</dbReference>
<dbReference type="OrthoDB" id="9804333at2"/>
<protein>
    <submittedName>
        <fullName evidence="2">Uncharacterized protein</fullName>
    </submittedName>
</protein>
<accession>A0A3D8YBP8</accession>
<dbReference type="Gene3D" id="3.20.20.140">
    <property type="entry name" value="Metal-dependent hydrolases"/>
    <property type="match status" value="1"/>
</dbReference>
<keyword evidence="1" id="KW-0812">Transmembrane</keyword>
<feature type="transmembrane region" description="Helical" evidence="1">
    <location>
        <begin position="358"/>
        <end position="380"/>
    </location>
</feature>
<organism evidence="2 3">
    <name type="scientific">Dyadobacter luteus</name>
    <dbReference type="NCBI Taxonomy" id="2259619"/>
    <lineage>
        <taxon>Bacteria</taxon>
        <taxon>Pseudomonadati</taxon>
        <taxon>Bacteroidota</taxon>
        <taxon>Cytophagia</taxon>
        <taxon>Cytophagales</taxon>
        <taxon>Spirosomataceae</taxon>
        <taxon>Dyadobacter</taxon>
    </lineage>
</organism>
<evidence type="ECO:0000313" key="3">
    <source>
        <dbReference type="Proteomes" id="UP000256373"/>
    </source>
</evidence>
<name>A0A3D8YBP8_9BACT</name>
<dbReference type="Proteomes" id="UP000256373">
    <property type="component" value="Unassembled WGS sequence"/>
</dbReference>
<dbReference type="InterPro" id="IPR016195">
    <property type="entry name" value="Pol/histidinol_Pase-like"/>
</dbReference>
<keyword evidence="1" id="KW-1133">Transmembrane helix</keyword>
<comment type="caution">
    <text evidence="2">The sequence shown here is derived from an EMBL/GenBank/DDBJ whole genome shotgun (WGS) entry which is preliminary data.</text>
</comment>
<dbReference type="EMBL" id="QNUL01000007">
    <property type="protein sequence ID" value="REA61554.1"/>
    <property type="molecule type" value="Genomic_DNA"/>
</dbReference>
<proteinExistence type="predicted"/>